<sequence length="67" mass="6871">MLPSIKVTLPIIMVLWCVGGVMALGPEILAYPVLWAAVAGLFLLVDMLLGGPRVSNSSSGSSGSKGE</sequence>
<evidence type="ECO:0000313" key="2">
    <source>
        <dbReference type="EMBL" id="TWT87323.1"/>
    </source>
</evidence>
<accession>A0A5C5ZLJ7</accession>
<reference evidence="2 3" key="1">
    <citation type="submission" date="2019-02" db="EMBL/GenBank/DDBJ databases">
        <title>Deep-cultivation of Planctomycetes and their phenomic and genomic characterization uncovers novel biology.</title>
        <authorList>
            <person name="Wiegand S."/>
            <person name="Jogler M."/>
            <person name="Boedeker C."/>
            <person name="Pinto D."/>
            <person name="Vollmers J."/>
            <person name="Rivas-Marin E."/>
            <person name="Kohn T."/>
            <person name="Peeters S.H."/>
            <person name="Heuer A."/>
            <person name="Rast P."/>
            <person name="Oberbeckmann S."/>
            <person name="Bunk B."/>
            <person name="Jeske O."/>
            <person name="Meyerdierks A."/>
            <person name="Storesund J.E."/>
            <person name="Kallscheuer N."/>
            <person name="Luecker S."/>
            <person name="Lage O.M."/>
            <person name="Pohl T."/>
            <person name="Merkel B.J."/>
            <person name="Hornburger P."/>
            <person name="Mueller R.-W."/>
            <person name="Bruemmer F."/>
            <person name="Labrenz M."/>
            <person name="Spormann A.M."/>
            <person name="Op Den Camp H."/>
            <person name="Overmann J."/>
            <person name="Amann R."/>
            <person name="Jetten M.S.M."/>
            <person name="Mascher T."/>
            <person name="Medema M.H."/>
            <person name="Devos D.P."/>
            <person name="Kaster A.-K."/>
            <person name="Ovreas L."/>
            <person name="Rohde M."/>
            <person name="Galperin M.Y."/>
            <person name="Jogler C."/>
        </authorList>
    </citation>
    <scope>NUCLEOTIDE SEQUENCE [LARGE SCALE GENOMIC DNA]</scope>
    <source>
        <strain evidence="2 3">Mal64</strain>
    </source>
</reference>
<name>A0A5C5ZLJ7_9BACT</name>
<keyword evidence="1" id="KW-0812">Transmembrane</keyword>
<keyword evidence="1" id="KW-0472">Membrane</keyword>
<dbReference type="AlphaFoldDB" id="A0A5C5ZLJ7"/>
<feature type="transmembrane region" description="Helical" evidence="1">
    <location>
        <begin position="33"/>
        <end position="51"/>
    </location>
</feature>
<dbReference type="EMBL" id="SJPQ01000003">
    <property type="protein sequence ID" value="TWT87323.1"/>
    <property type="molecule type" value="Genomic_DNA"/>
</dbReference>
<evidence type="ECO:0000256" key="1">
    <source>
        <dbReference type="SAM" id="Phobius"/>
    </source>
</evidence>
<keyword evidence="1" id="KW-1133">Transmembrane helix</keyword>
<proteinExistence type="predicted"/>
<organism evidence="2 3">
    <name type="scientific">Pseudobythopirellula maris</name>
    <dbReference type="NCBI Taxonomy" id="2527991"/>
    <lineage>
        <taxon>Bacteria</taxon>
        <taxon>Pseudomonadati</taxon>
        <taxon>Planctomycetota</taxon>
        <taxon>Planctomycetia</taxon>
        <taxon>Pirellulales</taxon>
        <taxon>Lacipirellulaceae</taxon>
        <taxon>Pseudobythopirellula</taxon>
    </lineage>
</organism>
<evidence type="ECO:0000313" key="3">
    <source>
        <dbReference type="Proteomes" id="UP000315440"/>
    </source>
</evidence>
<comment type="caution">
    <text evidence="2">The sequence shown here is derived from an EMBL/GenBank/DDBJ whole genome shotgun (WGS) entry which is preliminary data.</text>
</comment>
<keyword evidence="3" id="KW-1185">Reference proteome</keyword>
<dbReference type="Proteomes" id="UP000315440">
    <property type="component" value="Unassembled WGS sequence"/>
</dbReference>
<gene>
    <name evidence="2" type="ORF">Mal64_28610</name>
</gene>
<protein>
    <submittedName>
        <fullName evidence="2">Uncharacterized protein</fullName>
    </submittedName>
</protein>